<feature type="non-terminal residue" evidence="1">
    <location>
        <position position="1"/>
    </location>
</feature>
<dbReference type="EMBL" id="QJKJ01000737">
    <property type="protein sequence ID" value="RDY10967.1"/>
    <property type="molecule type" value="Genomic_DNA"/>
</dbReference>
<evidence type="ECO:0000313" key="1">
    <source>
        <dbReference type="EMBL" id="RDY10967.1"/>
    </source>
</evidence>
<gene>
    <name evidence="1" type="ORF">CR513_04430</name>
</gene>
<keyword evidence="2" id="KW-1185">Reference proteome</keyword>
<dbReference type="Proteomes" id="UP000257109">
    <property type="component" value="Unassembled WGS sequence"/>
</dbReference>
<organism evidence="1 2">
    <name type="scientific">Mucuna pruriens</name>
    <name type="common">Velvet bean</name>
    <name type="synonym">Dolichos pruriens</name>
    <dbReference type="NCBI Taxonomy" id="157652"/>
    <lineage>
        <taxon>Eukaryota</taxon>
        <taxon>Viridiplantae</taxon>
        <taxon>Streptophyta</taxon>
        <taxon>Embryophyta</taxon>
        <taxon>Tracheophyta</taxon>
        <taxon>Spermatophyta</taxon>
        <taxon>Magnoliopsida</taxon>
        <taxon>eudicotyledons</taxon>
        <taxon>Gunneridae</taxon>
        <taxon>Pentapetalae</taxon>
        <taxon>rosids</taxon>
        <taxon>fabids</taxon>
        <taxon>Fabales</taxon>
        <taxon>Fabaceae</taxon>
        <taxon>Papilionoideae</taxon>
        <taxon>50 kb inversion clade</taxon>
        <taxon>NPAAA clade</taxon>
        <taxon>indigoferoid/millettioid clade</taxon>
        <taxon>Phaseoleae</taxon>
        <taxon>Mucuna</taxon>
    </lineage>
</organism>
<name>A0A371I7E6_MUCPR</name>
<accession>A0A371I7E6</accession>
<protein>
    <submittedName>
        <fullName evidence="1">Uncharacterized protein</fullName>
    </submittedName>
</protein>
<comment type="caution">
    <text evidence="1">The sequence shown here is derived from an EMBL/GenBank/DDBJ whole genome shotgun (WGS) entry which is preliminary data.</text>
</comment>
<evidence type="ECO:0000313" key="2">
    <source>
        <dbReference type="Proteomes" id="UP000257109"/>
    </source>
</evidence>
<dbReference type="AlphaFoldDB" id="A0A371I7E6"/>
<sequence length="88" mass="9922">MTYDQAGKERKLQLLKLIPGKLCSRWDGPFVIINVFPYGAIELKDETANNTFQVNRHQLKISHEGPVPIVGKMENISLMEPTMPDATP</sequence>
<dbReference type="OrthoDB" id="1723222at2759"/>
<proteinExistence type="predicted"/>
<reference evidence="1" key="1">
    <citation type="submission" date="2018-05" db="EMBL/GenBank/DDBJ databases">
        <title>Draft genome of Mucuna pruriens seed.</title>
        <authorList>
            <person name="Nnadi N.E."/>
            <person name="Vos R."/>
            <person name="Hasami M.H."/>
            <person name="Devisetty U.K."/>
            <person name="Aguiy J.C."/>
        </authorList>
    </citation>
    <scope>NUCLEOTIDE SEQUENCE [LARGE SCALE GENOMIC DNA]</scope>
    <source>
        <strain evidence="1">JCA_2017</strain>
    </source>
</reference>